<feature type="domain" description="Sushi" evidence="14">
    <location>
        <begin position="125"/>
        <end position="186"/>
    </location>
</feature>
<dbReference type="PANTHER" id="PTHR45656">
    <property type="entry name" value="PROTEIN CBR-CLEC-78"/>
    <property type="match status" value="1"/>
</dbReference>
<dbReference type="GeneTree" id="ENSGT00940000159768"/>
<feature type="domain" description="CUB" evidence="13">
    <location>
        <begin position="14"/>
        <end position="122"/>
    </location>
</feature>
<dbReference type="InterPro" id="IPR051277">
    <property type="entry name" value="SEZ6_CSMD_C4BPB_Regulators"/>
</dbReference>
<dbReference type="GO" id="GO:0016020">
    <property type="term" value="C:membrane"/>
    <property type="evidence" value="ECO:0007669"/>
    <property type="project" value="UniProtKB-SubCell"/>
</dbReference>
<dbReference type="Gene3D" id="2.10.70.10">
    <property type="entry name" value="Complement Module, domain 1"/>
    <property type="match status" value="19"/>
</dbReference>
<evidence type="ECO:0000256" key="2">
    <source>
        <dbReference type="ARBA" id="ARBA00022659"/>
    </source>
</evidence>
<dbReference type="CDD" id="cd00041">
    <property type="entry name" value="CUB"/>
    <property type="match status" value="9"/>
</dbReference>
<evidence type="ECO:0008006" key="17">
    <source>
        <dbReference type="Google" id="ProtNLM"/>
    </source>
</evidence>
<evidence type="ECO:0000256" key="1">
    <source>
        <dbReference type="ARBA" id="ARBA00004370"/>
    </source>
</evidence>
<feature type="disulfide bond" evidence="11">
    <location>
        <begin position="2011"/>
        <end position="2038"/>
    </location>
</feature>
<evidence type="ECO:0000259" key="13">
    <source>
        <dbReference type="PROSITE" id="PS01180"/>
    </source>
</evidence>
<dbReference type="SMART" id="SM00032">
    <property type="entry name" value="CCP"/>
    <property type="match status" value="19"/>
</dbReference>
<name>A0A8C3I0U6_CHRPI</name>
<feature type="domain" description="Sushi" evidence="14">
    <location>
        <begin position="1983"/>
        <end position="2040"/>
    </location>
</feature>
<keyword evidence="8" id="KW-0325">Glycoprotein</keyword>
<keyword evidence="6 12" id="KW-0472">Membrane</keyword>
<evidence type="ECO:0000256" key="9">
    <source>
        <dbReference type="ARBA" id="ARBA00061013"/>
    </source>
</evidence>
<feature type="domain" description="Sushi" evidence="14">
    <location>
        <begin position="1743"/>
        <end position="1800"/>
    </location>
</feature>
<feature type="domain" description="CUB" evidence="13">
    <location>
        <begin position="703"/>
        <end position="812"/>
    </location>
</feature>
<feature type="domain" description="Sushi" evidence="14">
    <location>
        <begin position="1479"/>
        <end position="1540"/>
    </location>
</feature>
<feature type="domain" description="Sushi" evidence="14">
    <location>
        <begin position="1801"/>
        <end position="1858"/>
    </location>
</feature>
<feature type="disulfide bond" evidence="11">
    <location>
        <begin position="1950"/>
        <end position="1977"/>
    </location>
</feature>
<feature type="domain" description="CUB" evidence="13">
    <location>
        <begin position="356"/>
        <end position="467"/>
    </location>
</feature>
<dbReference type="SMART" id="SM00042">
    <property type="entry name" value="CUB"/>
    <property type="match status" value="9"/>
</dbReference>
<dbReference type="PROSITE" id="PS01180">
    <property type="entry name" value="CUB"/>
    <property type="match status" value="10"/>
</dbReference>
<dbReference type="Proteomes" id="UP000694380">
    <property type="component" value="Chromosome 19"/>
</dbReference>
<feature type="disulfide bond" evidence="11">
    <location>
        <begin position="1892"/>
        <end position="1919"/>
    </location>
</feature>
<feature type="domain" description="CUB" evidence="13">
    <location>
        <begin position="529"/>
        <end position="637"/>
    </location>
</feature>
<feature type="domain" description="Sushi" evidence="14">
    <location>
        <begin position="817"/>
        <end position="874"/>
    </location>
</feature>
<dbReference type="SUPFAM" id="SSF57535">
    <property type="entry name" value="Complement control module/SCR domain"/>
    <property type="match status" value="19"/>
</dbReference>
<evidence type="ECO:0000256" key="4">
    <source>
        <dbReference type="ARBA" id="ARBA00022737"/>
    </source>
</evidence>
<accession>A0A8C3I0U6</accession>
<reference evidence="15" key="3">
    <citation type="submission" date="2025-09" db="UniProtKB">
        <authorList>
            <consortium name="Ensembl"/>
        </authorList>
    </citation>
    <scope>IDENTIFICATION</scope>
</reference>
<feature type="domain" description="CUB" evidence="13">
    <location>
        <begin position="876"/>
        <end position="991"/>
    </location>
</feature>
<keyword evidence="2 11" id="KW-0768">Sushi</keyword>
<feature type="domain" description="Sushi" evidence="14">
    <location>
        <begin position="1140"/>
        <end position="1200"/>
    </location>
</feature>
<keyword evidence="16" id="KW-1185">Reference proteome</keyword>
<dbReference type="PANTHER" id="PTHR45656:SF6">
    <property type="entry name" value="CUB AND SUSHI DOMAIN-CONTAINING PROTEIN 2"/>
    <property type="match status" value="1"/>
</dbReference>
<feature type="domain" description="Sushi" evidence="14">
    <location>
        <begin position="1922"/>
        <end position="1979"/>
    </location>
</feature>
<comment type="subcellular location">
    <subcellularLocation>
        <location evidence="1">Membrane</location>
    </subcellularLocation>
</comment>
<evidence type="ECO:0000256" key="6">
    <source>
        <dbReference type="ARBA" id="ARBA00023136"/>
    </source>
</evidence>
<feature type="domain" description="CUB" evidence="13">
    <location>
        <begin position="190"/>
        <end position="294"/>
    </location>
</feature>
<protein>
    <recommendedName>
        <fullName evidence="17">CUB and Sushi multiple domains 2</fullName>
    </recommendedName>
</protein>
<feature type="domain" description="Sushi" evidence="14">
    <location>
        <begin position="2099"/>
        <end position="2156"/>
    </location>
</feature>
<feature type="domain" description="CUB" evidence="13">
    <location>
        <begin position="1202"/>
        <end position="1303"/>
    </location>
</feature>
<organism evidence="15 16">
    <name type="scientific">Chrysemys picta bellii</name>
    <name type="common">Western painted turtle</name>
    <name type="synonym">Emys bellii</name>
    <dbReference type="NCBI Taxonomy" id="8478"/>
    <lineage>
        <taxon>Eukaryota</taxon>
        <taxon>Metazoa</taxon>
        <taxon>Chordata</taxon>
        <taxon>Craniata</taxon>
        <taxon>Vertebrata</taxon>
        <taxon>Euteleostomi</taxon>
        <taxon>Archelosauria</taxon>
        <taxon>Testudinata</taxon>
        <taxon>Testudines</taxon>
        <taxon>Cryptodira</taxon>
        <taxon>Durocryptodira</taxon>
        <taxon>Testudinoidea</taxon>
        <taxon>Emydidae</taxon>
        <taxon>Chrysemys</taxon>
    </lineage>
</organism>
<evidence type="ECO:0000313" key="15">
    <source>
        <dbReference type="Ensembl" id="ENSCPBP00000026664.1"/>
    </source>
</evidence>
<dbReference type="PROSITE" id="PS50923">
    <property type="entry name" value="SUSHI"/>
    <property type="match status" value="19"/>
</dbReference>
<feature type="disulfide bond" evidence="11">
    <location>
        <begin position="498"/>
        <end position="525"/>
    </location>
</feature>
<feature type="domain" description="CUB" evidence="13">
    <location>
        <begin position="1368"/>
        <end position="1476"/>
    </location>
</feature>
<keyword evidence="4" id="KW-0677">Repeat</keyword>
<evidence type="ECO:0000256" key="3">
    <source>
        <dbReference type="ARBA" id="ARBA00022692"/>
    </source>
</evidence>
<reference evidence="15" key="2">
    <citation type="submission" date="2025-08" db="UniProtKB">
        <authorList>
            <consortium name="Ensembl"/>
        </authorList>
    </citation>
    <scope>IDENTIFICATION</scope>
</reference>
<dbReference type="FunFam" id="2.10.70.10:FF:000011">
    <property type="entry name" value="CUB and sushi domain-containing protein 3 isoform A"/>
    <property type="match status" value="4"/>
</dbReference>
<evidence type="ECO:0000313" key="16">
    <source>
        <dbReference type="Proteomes" id="UP000694380"/>
    </source>
</evidence>
<dbReference type="Pfam" id="PF00084">
    <property type="entry name" value="Sushi"/>
    <property type="match status" value="19"/>
</dbReference>
<dbReference type="SUPFAM" id="SSF49854">
    <property type="entry name" value="Spermadhesin, CUB domain"/>
    <property type="match status" value="10"/>
</dbReference>
<proteinExistence type="inferred from homology"/>
<dbReference type="FunFam" id="2.60.120.290:FF:000001">
    <property type="entry name" value="CUB and sushi domain-containing protein 3 isoform X1"/>
    <property type="match status" value="8"/>
</dbReference>
<dbReference type="InterPro" id="IPR000436">
    <property type="entry name" value="Sushi_SCR_CCP_dom"/>
</dbReference>
<dbReference type="InterPro" id="IPR035914">
    <property type="entry name" value="Sperma_CUB_dom_sf"/>
</dbReference>
<dbReference type="Ensembl" id="ENSCPBT00000031411.1">
    <property type="protein sequence ID" value="ENSCPBP00000026664.1"/>
    <property type="gene ID" value="ENSCPBG00000018789.1"/>
</dbReference>
<feature type="domain" description="Sushi" evidence="14">
    <location>
        <begin position="1859"/>
        <end position="1921"/>
    </location>
</feature>
<feature type="disulfide bond" evidence="11">
    <location>
        <begin position="1829"/>
        <end position="1856"/>
    </location>
</feature>
<feature type="disulfide bond" evidence="11">
    <location>
        <begin position="845"/>
        <end position="872"/>
    </location>
</feature>
<dbReference type="Pfam" id="PF00431">
    <property type="entry name" value="CUB"/>
    <property type="match status" value="9"/>
</dbReference>
<evidence type="ECO:0000256" key="11">
    <source>
        <dbReference type="PROSITE-ProRule" id="PRU00302"/>
    </source>
</evidence>
<feature type="domain" description="CUB" evidence="13">
    <location>
        <begin position="1029"/>
        <end position="1137"/>
    </location>
</feature>
<keyword evidence="7 11" id="KW-1015">Disulfide bond</keyword>
<feature type="domain" description="Sushi" evidence="14">
    <location>
        <begin position="1306"/>
        <end position="1366"/>
    </location>
</feature>
<dbReference type="CDD" id="cd00033">
    <property type="entry name" value="CCP"/>
    <property type="match status" value="19"/>
</dbReference>
<dbReference type="FunFam" id="2.10.70.10:FF:000002">
    <property type="entry name" value="CUB and Sushi multiple domains 3"/>
    <property type="match status" value="5"/>
</dbReference>
<dbReference type="InterPro" id="IPR035976">
    <property type="entry name" value="Sushi/SCR/CCP_sf"/>
</dbReference>
<feature type="disulfide bond" evidence="11">
    <location>
        <begin position="2127"/>
        <end position="2154"/>
    </location>
</feature>
<feature type="domain" description="Sushi" evidence="14">
    <location>
        <begin position="2219"/>
        <end position="2278"/>
    </location>
</feature>
<evidence type="ECO:0000259" key="14">
    <source>
        <dbReference type="PROSITE" id="PS50923"/>
    </source>
</evidence>
<feature type="domain" description="Sushi" evidence="14">
    <location>
        <begin position="640"/>
        <end position="701"/>
    </location>
</feature>
<sequence>FYEWVRFTPPLWIIGYVFQGPNGTIQSPGFPYGYPNYANCTWTITAEEQNRIQLVFQSFALEEDFDVLSVYDGLPQQGNLRTRLTGFQLPAPIVSTGVVLSLWLVSDYAVSAQGFQANYEVLPSHTCGNPGRLQNGIQQGTTFSIGDKVRYSCNPGFFLEGHALLTCHASSENSASWDFPLPSCRADDACGGTLRGQSGIISSPHYPSEYGNNADCTWTILAEPGDTIALVFMDFQLEDGYDFLEVTGTEGSSLWFTGMNLPAPVISSKNWLRLHFTSDGNHRQKGFSAQYQVKKQIELKSRGVKLMPSKDNNQKTSLPLVLSTRLGSSIHITCKKLSDMIAAWSDQRPACRARMCDAYLRGPSGVITSPNYPVQYDNNAYCVWVITALNPAKVIKLTFEEFDLERGYDTLTVGDGGQVGDQKTVLYVLTGTTVPDLIVSTNHQMWLLFQTDSVRNLLGFKATYEEIDQGSCGDPGIPAYGKREGSTFRHGDTLKFECQPAFELKGQKTITCQKSSQWSAQKPVCVFSCFFNFTTPSGIVLSPNYPEEYGSSLHCVWLIIAKPESRIHLAFNDFDVEPQFDFLAVKDGGTPESPVLGTFSGSQIPSSLTSSGHVARLEFQTDHSMEKRGFNITFTTFRHNECPDPGVPVNGKRFGDSLQLGSSVSFLCDEGFIRTHGSETITCILKEGNVVWNNAVLRCEAPCGGHLTSPSGMILSPGWPAFYKDSLNCVWVIEAQPGYPIKITFDRWFKTEVNYDTLEVRDGRSYSSPLIGVYDGTQVPQFLISTSNYLYLLFSTDKSHSDIGFQIRYETVKLQSDHCLDPGIPVNGQRHGNDFYVGALVTFSCDSGYTLSDGEALECEPNFQWSRPLPSCEALCGGYIRGSSGTVLSPGFPDFYPNNLNCTWVIETSHGKGVFFTFHTFHLESGHDYLLITENGSFTQPLKQLTGSRLPPPISAGLFGNFSAQIRFPCDEPEVPAYSIRKGLQFGVGDVLTFSCFPGYRLEGVSRITCLGGRRRVWSSPLPRCVAECGSSVTGTQGVLLSPNYPINYNNNHECIYSIQTQPGKGIQLKARTFELESGDVLKVYDGNNNSARLLGSFSRTEMLGTRINSTSSSMWLEFISNSENTSKGFELQFSSFELIKCEDPGIPQFGYKVRDEGHFAGSSVSFNCDPGYTLRGSRALVCLTGERRAWDQPLPVCVAECGGTIRGESSGRILSPGYPTPYDHNLNCIWTIEAEAGCTIGLHFMVFHTEEFHDVLRIWDGPEISGSSLPSDVHSTFNSVVLQFNTDFFTSKQGFAIQFSVSTATSCNDPGIPQNGSRSADSKEAGDSVVFQCDPGYTLQGEAKISCVQIENRFFWQPDPPSCIAPCGGILTGPAGVILSPQYPEPYPPGKECDWKLTVSPDYVIALVFNIFNLEPGYDFLHIYDGPSSLSPLIGSFYGSQLPDRIESSSNNLFLAFRSDASVSNAGFVIDYTENPRESCFDPGSVKNGTRVGTDLKLGSTITYYCDGGYEIEGVSTLTCIMGGDGKPAWNKPRPTCTAPCGGQYTGSDGVVLSPNYPRNYTSGQICLYFVVVPKDYGICRAVSGLDSQLDWMLLSPLEGSHPGEGSIFPPSPAISCGVPRAPKNGIVFGKEYTVGTKAVYHCNQGFHLQAAEESTTECLQTGQWSNSNIPPQCVAVTCPDINSIMVDHGRWRLTYETQYQYDAQLMLICDPGYYYTGQRVIKCQANGTWSIGDPMPTCKTGHCGVPNPIVNGQINGENYNYRGSVVYQCNPGFRLIGMSVRICQQDHHWSGKTPVCVPITCGHPGNPANGLTQGSQFNLNDVSKFVCNVGYHLEGASQSQCLANGQWSNALPTCRIVNCTDPGHLENSIRQVQPSGPHRFSFGTTVSYQCSHGYYLLGTHVLSCQGDGTWDRSLPQCLLVSCGHPGSPPHSQISGDRYTVGSVVRYSCLGKRSLIGNSTRMCQLDGHWSGSLPHCSGGSQGTCGDPGIPSHGIRLGSEFGVDSVVRFSCEPGYTLRGSSERTCHANGSWSGTQPECEAITCKSPQVIPNGKVMGSDFSWGSSVSYGCLEGYQLSLPAVLTCEGNGTWTGELPQCFPVFCGDPGTPAQGRREDRGFTYRSSVSFSCLSPLVLVGSARRFCQSDGTWSGTQPSCIDPTLTTCADPGVPLFGMQNNSQGYQVGSIMFFRCQKGYLLQGSTTRTCLPNLTWSGVQPDCVPHHCKQPETPSHANVGALDLPSLGYTLIYSCQSGYYLTGGSEHRTCKADGSWTGKPPICLGKSPEPAGREGTDWLGLFPADVFAKNSLWKGSYEYMGKKQPAMLSVTSFDPTTSKVNATLIDHSGVELLVSGIYKREDMHLLLQVYQITGPVEIFVNKFKNDKWALDGHVSISQLGFKRIYFRCVADISLIENDPESIGHHFASNSSSVAAAILVPFIALIIAGFVLYLYKHRRRPKVPFNGYAGHENTNVRATFENPMYDRNLQPTDIMANEADFTVSTVCTAV</sequence>
<comment type="caution">
    <text evidence="11">Lacks conserved residue(s) required for the propagation of feature annotation.</text>
</comment>
<feature type="disulfide bond" evidence="11">
    <location>
        <begin position="2069"/>
        <end position="2096"/>
    </location>
</feature>
<keyword evidence="3 12" id="KW-0812">Transmembrane</keyword>
<dbReference type="Gene3D" id="2.60.120.290">
    <property type="entry name" value="Spermadhesin, CUB domain"/>
    <property type="match status" value="10"/>
</dbReference>
<feature type="disulfide bond" evidence="11">
    <location>
        <begin position="1771"/>
        <end position="1798"/>
    </location>
</feature>
<feature type="domain" description="Sushi" evidence="14">
    <location>
        <begin position="1678"/>
        <end position="1742"/>
    </location>
</feature>
<feature type="domain" description="Sushi" evidence="14">
    <location>
        <begin position="968"/>
        <end position="1027"/>
    </location>
</feature>
<evidence type="ECO:0000256" key="12">
    <source>
        <dbReference type="SAM" id="Phobius"/>
    </source>
</evidence>
<evidence type="ECO:0000256" key="7">
    <source>
        <dbReference type="ARBA" id="ARBA00023157"/>
    </source>
</evidence>
<evidence type="ECO:0000256" key="10">
    <source>
        <dbReference type="PROSITE-ProRule" id="PRU00059"/>
    </source>
</evidence>
<reference evidence="15" key="1">
    <citation type="journal article" date="2015" name="Genome Biol. Evol.">
        <title>Physical Mapping and Refinement of the Painted Turtle Genome (Chrysemys picta) Inform Amniote Genome Evolution and Challenge Turtle-Bird Chromosomal Conservation.</title>
        <authorList>
            <person name="Badenhorst D."/>
            <person name="Hillier L.W."/>
            <person name="Literman R."/>
            <person name="Montiel E.E."/>
            <person name="Radhakrishnan S."/>
            <person name="Shen Y."/>
            <person name="Minx P."/>
            <person name="Janes D.E."/>
            <person name="Warren W.C."/>
            <person name="Edwards S.V."/>
            <person name="Valenzuela N."/>
        </authorList>
    </citation>
    <scope>NUCLEOTIDE SEQUENCE [LARGE SCALE GENOMIC DNA]</scope>
</reference>
<feature type="disulfide bond" evidence="11">
    <location>
        <begin position="2189"/>
        <end position="2216"/>
    </location>
</feature>
<evidence type="ECO:0000256" key="5">
    <source>
        <dbReference type="ARBA" id="ARBA00022989"/>
    </source>
</evidence>
<feature type="transmembrane region" description="Helical" evidence="12">
    <location>
        <begin position="2426"/>
        <end position="2447"/>
    </location>
</feature>
<feature type="domain" description="CUB" evidence="13">
    <location>
        <begin position="1542"/>
        <end position="1575"/>
    </location>
</feature>
<dbReference type="InterPro" id="IPR000859">
    <property type="entry name" value="CUB_dom"/>
</dbReference>
<feature type="domain" description="Sushi" evidence="14">
    <location>
        <begin position="1616"/>
        <end position="1677"/>
    </location>
</feature>
<feature type="disulfide bond" evidence="10">
    <location>
        <begin position="1202"/>
        <end position="1229"/>
    </location>
</feature>
<feature type="domain" description="Sushi" evidence="14">
    <location>
        <begin position="470"/>
        <end position="527"/>
    </location>
</feature>
<feature type="domain" description="Sushi" evidence="14">
    <location>
        <begin position="2041"/>
        <end position="2098"/>
    </location>
</feature>
<evidence type="ECO:0000256" key="8">
    <source>
        <dbReference type="ARBA" id="ARBA00023180"/>
    </source>
</evidence>
<keyword evidence="5 12" id="KW-1133">Transmembrane helix</keyword>
<comment type="similarity">
    <text evidence="9">Belongs to the CSMD family.</text>
</comment>
<feature type="domain" description="Sushi" evidence="14">
    <location>
        <begin position="2160"/>
        <end position="2218"/>
    </location>
</feature>